<name>A0A0V1LWA4_9BILA</name>
<keyword evidence="2" id="KW-1185">Reference proteome</keyword>
<reference evidence="1 2" key="1">
    <citation type="submission" date="2015-01" db="EMBL/GenBank/DDBJ databases">
        <title>Evolution of Trichinella species and genotypes.</title>
        <authorList>
            <person name="Korhonen P.K."/>
            <person name="Edoardo P."/>
            <person name="Giuseppe L.R."/>
            <person name="Gasser R.B."/>
        </authorList>
    </citation>
    <scope>NUCLEOTIDE SEQUENCE [LARGE SCALE GENOMIC DNA]</scope>
    <source>
        <strain evidence="1">ISS1980</strain>
    </source>
</reference>
<sequence length="56" mass="6506">MTQDDPDRAWVTLKSAKNDFSAKLSENASRMTQIMPCSLRNVRKMTFQIIFAERLL</sequence>
<proteinExistence type="predicted"/>
<evidence type="ECO:0000313" key="1">
    <source>
        <dbReference type="EMBL" id="KRZ63729.1"/>
    </source>
</evidence>
<organism evidence="1 2">
    <name type="scientific">Trichinella papuae</name>
    <dbReference type="NCBI Taxonomy" id="268474"/>
    <lineage>
        <taxon>Eukaryota</taxon>
        <taxon>Metazoa</taxon>
        <taxon>Ecdysozoa</taxon>
        <taxon>Nematoda</taxon>
        <taxon>Enoplea</taxon>
        <taxon>Dorylaimia</taxon>
        <taxon>Trichinellida</taxon>
        <taxon>Trichinellidae</taxon>
        <taxon>Trichinella</taxon>
    </lineage>
</organism>
<dbReference type="AlphaFoldDB" id="A0A0V1LWA4"/>
<evidence type="ECO:0000313" key="2">
    <source>
        <dbReference type="Proteomes" id="UP000054843"/>
    </source>
</evidence>
<gene>
    <name evidence="1" type="ORF">T10_12714</name>
</gene>
<dbReference type="Proteomes" id="UP000054843">
    <property type="component" value="Unassembled WGS sequence"/>
</dbReference>
<accession>A0A0V1LWA4</accession>
<comment type="caution">
    <text evidence="1">The sequence shown here is derived from an EMBL/GenBank/DDBJ whole genome shotgun (WGS) entry which is preliminary data.</text>
</comment>
<protein>
    <submittedName>
        <fullName evidence="1">Uncharacterized protein</fullName>
    </submittedName>
</protein>
<dbReference type="EMBL" id="JYDO01002049">
    <property type="protein sequence ID" value="KRZ63729.1"/>
    <property type="molecule type" value="Genomic_DNA"/>
</dbReference>